<gene>
    <name evidence="5" type="ORF">B0J13DRAFT_460468</name>
</gene>
<evidence type="ECO:0008006" key="7">
    <source>
        <dbReference type="Google" id="ProtNLM"/>
    </source>
</evidence>
<dbReference type="PROSITE" id="PS50088">
    <property type="entry name" value="ANK_REPEAT"/>
    <property type="match status" value="5"/>
</dbReference>
<feature type="repeat" description="ANK" evidence="2">
    <location>
        <begin position="800"/>
        <end position="832"/>
    </location>
</feature>
<feature type="domain" description="Nephrocystin 3-like N-terminal" evidence="4">
    <location>
        <begin position="170"/>
        <end position="276"/>
    </location>
</feature>
<feature type="repeat" description="ANK" evidence="2">
    <location>
        <begin position="695"/>
        <end position="727"/>
    </location>
</feature>
<evidence type="ECO:0000259" key="4">
    <source>
        <dbReference type="Pfam" id="PF24883"/>
    </source>
</evidence>
<feature type="domain" description="GPI inositol-deacylase winged helix" evidence="3">
    <location>
        <begin position="395"/>
        <end position="473"/>
    </location>
</feature>
<feature type="repeat" description="ANK" evidence="2">
    <location>
        <begin position="663"/>
        <end position="695"/>
    </location>
</feature>
<proteinExistence type="predicted"/>
<sequence>EYEALYTTSTRLQKALCNFHAAIVRCCKHVVEVVSRQWQAKFLNSLWQSFEQEFRPDMDDIRRCSSNVKEELLLAKAQADYQDQQLQGVERKEASDYRRGLTRFMSRMTSNMDKTESMQVQRDEREARERRQQLLTLHSSHDYLTPLWQSRQKRHSDTAETKKGADIFKTFFFLRFDDEQSLKADTILRSIIRQTLDTTSLSAETTAWLHKFEHALSPDLTELAEFLGTRMRFSKAFYIVIDGLDECKQMEPKELIRTHASLISVKPKVKLLIISRESLSRVIKKHFPGVAHISIACQSAQGDIAAYIKATAEERIENEDLAVRNRGLVNEITAALVNGSDGMYTHPHLENWVTFQIDELCSTHSNDDIRRALQNLPESLEETFNRALDRILKRREAKIAQRAFTWIGAANRPLSLEQLHEVLPIEIKQPYSKPEQSLNRIKNIQSWCENLIQIDKELRIVQFAHHSISQFLSGKPHQPQLTKFHFNIKKADHFTREIYITYLSFSNFQTALTRRSRPLKPFKPTNIAVIALNNKSGLATSVSRLRSFSRTSRETPANFEVTRFLESHRKQSATVAQVQNEHPFLAYASEGWLLHSSAFEEGKSKTWYTWRNLMMSDNELAQRPWSHTQHPLYDERIVKWAREAKHYALVGLILENSLSSCPDFESALEQAALSGHDQVVKRLLEAKAEVNRMASPRTALQAAAIGGNLEIFERLLEAGAEVNVRVDADHSMSTLEMAVEGGCLDVVKRALEAGSEVNPKASMYLTPLQIAARQGHLALVDTLLRAGAHVNALPGFNGDTKLSALAGAAAGGHFAVVERLLQEGASLSANRDGIPPLDAAAKLGHLDVVDSLLEAATK</sequence>
<dbReference type="InterPro" id="IPR054471">
    <property type="entry name" value="GPIID_WHD"/>
</dbReference>
<feature type="non-terminal residue" evidence="5">
    <location>
        <position position="858"/>
    </location>
</feature>
<dbReference type="SUPFAM" id="SSF48403">
    <property type="entry name" value="Ankyrin repeat"/>
    <property type="match status" value="1"/>
</dbReference>
<dbReference type="OrthoDB" id="7464126at2759"/>
<dbReference type="EMBL" id="JAGMUU010000044">
    <property type="protein sequence ID" value="KAH7113921.1"/>
    <property type="molecule type" value="Genomic_DNA"/>
</dbReference>
<organism evidence="5 6">
    <name type="scientific">Dactylonectria estremocensis</name>
    <dbReference type="NCBI Taxonomy" id="1079267"/>
    <lineage>
        <taxon>Eukaryota</taxon>
        <taxon>Fungi</taxon>
        <taxon>Dikarya</taxon>
        <taxon>Ascomycota</taxon>
        <taxon>Pezizomycotina</taxon>
        <taxon>Sordariomycetes</taxon>
        <taxon>Hypocreomycetidae</taxon>
        <taxon>Hypocreales</taxon>
        <taxon>Nectriaceae</taxon>
        <taxon>Dactylonectria</taxon>
    </lineage>
</organism>
<dbReference type="SMART" id="SM00248">
    <property type="entry name" value="ANK"/>
    <property type="match status" value="6"/>
</dbReference>
<dbReference type="PANTHER" id="PTHR10039">
    <property type="entry name" value="AMELOGENIN"/>
    <property type="match status" value="1"/>
</dbReference>
<evidence type="ECO:0000313" key="6">
    <source>
        <dbReference type="Proteomes" id="UP000717696"/>
    </source>
</evidence>
<keyword evidence="2" id="KW-0040">ANK repeat</keyword>
<evidence type="ECO:0000256" key="2">
    <source>
        <dbReference type="PROSITE-ProRule" id="PRU00023"/>
    </source>
</evidence>
<name>A0A9P9D7T8_9HYPO</name>
<feature type="repeat" description="ANK" evidence="2">
    <location>
        <begin position="763"/>
        <end position="795"/>
    </location>
</feature>
<keyword evidence="6" id="KW-1185">Reference proteome</keyword>
<protein>
    <recommendedName>
        <fullName evidence="7">NACHT domain-containing protein</fullName>
    </recommendedName>
</protein>
<dbReference type="InterPro" id="IPR056884">
    <property type="entry name" value="NPHP3-like_N"/>
</dbReference>
<dbReference type="Pfam" id="PF24883">
    <property type="entry name" value="NPHP3_N"/>
    <property type="match status" value="1"/>
</dbReference>
<dbReference type="Gene3D" id="1.25.40.20">
    <property type="entry name" value="Ankyrin repeat-containing domain"/>
    <property type="match status" value="2"/>
</dbReference>
<dbReference type="InterPro" id="IPR002110">
    <property type="entry name" value="Ankyrin_rpt"/>
</dbReference>
<dbReference type="PANTHER" id="PTHR10039:SF10">
    <property type="entry name" value="NACHT DOMAIN-CONTAINING PROTEIN"/>
    <property type="match status" value="1"/>
</dbReference>
<keyword evidence="1" id="KW-0677">Repeat</keyword>
<dbReference type="PROSITE" id="PS50297">
    <property type="entry name" value="ANK_REP_REGION"/>
    <property type="match status" value="3"/>
</dbReference>
<dbReference type="Pfam" id="PF12796">
    <property type="entry name" value="Ank_2"/>
    <property type="match status" value="2"/>
</dbReference>
<evidence type="ECO:0000259" key="3">
    <source>
        <dbReference type="Pfam" id="PF22939"/>
    </source>
</evidence>
<feature type="repeat" description="ANK" evidence="2">
    <location>
        <begin position="832"/>
        <end position="858"/>
    </location>
</feature>
<dbReference type="AlphaFoldDB" id="A0A9P9D7T8"/>
<reference evidence="5" key="1">
    <citation type="journal article" date="2021" name="Nat. Commun.">
        <title>Genetic determinants of endophytism in the Arabidopsis root mycobiome.</title>
        <authorList>
            <person name="Mesny F."/>
            <person name="Miyauchi S."/>
            <person name="Thiergart T."/>
            <person name="Pickel B."/>
            <person name="Atanasova L."/>
            <person name="Karlsson M."/>
            <person name="Huettel B."/>
            <person name="Barry K.W."/>
            <person name="Haridas S."/>
            <person name="Chen C."/>
            <person name="Bauer D."/>
            <person name="Andreopoulos W."/>
            <person name="Pangilinan J."/>
            <person name="LaButti K."/>
            <person name="Riley R."/>
            <person name="Lipzen A."/>
            <person name="Clum A."/>
            <person name="Drula E."/>
            <person name="Henrissat B."/>
            <person name="Kohler A."/>
            <person name="Grigoriev I.V."/>
            <person name="Martin F.M."/>
            <person name="Hacquard S."/>
        </authorList>
    </citation>
    <scope>NUCLEOTIDE SEQUENCE</scope>
    <source>
        <strain evidence="5">MPI-CAGE-AT-0021</strain>
    </source>
</reference>
<evidence type="ECO:0000313" key="5">
    <source>
        <dbReference type="EMBL" id="KAH7113921.1"/>
    </source>
</evidence>
<evidence type="ECO:0000256" key="1">
    <source>
        <dbReference type="ARBA" id="ARBA00022737"/>
    </source>
</evidence>
<comment type="caution">
    <text evidence="5">The sequence shown here is derived from an EMBL/GenBank/DDBJ whole genome shotgun (WGS) entry which is preliminary data.</text>
</comment>
<accession>A0A9P9D7T8</accession>
<dbReference type="InterPro" id="IPR036770">
    <property type="entry name" value="Ankyrin_rpt-contain_sf"/>
</dbReference>
<dbReference type="Proteomes" id="UP000717696">
    <property type="component" value="Unassembled WGS sequence"/>
</dbReference>
<dbReference type="Pfam" id="PF22939">
    <property type="entry name" value="WHD_GPIID"/>
    <property type="match status" value="1"/>
</dbReference>